<name>A0A7U2MW98_ASPFN</name>
<feature type="region of interest" description="Disordered" evidence="1">
    <location>
        <begin position="358"/>
        <end position="429"/>
    </location>
</feature>
<feature type="compositionally biased region" description="Acidic residues" evidence="1">
    <location>
        <begin position="366"/>
        <end position="378"/>
    </location>
</feature>
<protein>
    <submittedName>
        <fullName evidence="2">Uncharacterized protein</fullName>
    </submittedName>
</protein>
<feature type="compositionally biased region" description="Polar residues" evidence="1">
    <location>
        <begin position="409"/>
        <end position="420"/>
    </location>
</feature>
<evidence type="ECO:0000256" key="1">
    <source>
        <dbReference type="SAM" id="MobiDB-lite"/>
    </source>
</evidence>
<organism evidence="2 3">
    <name type="scientific">Aspergillus flavus (strain ATCC 200026 / FGSC A1120 / IAM 13836 / NRRL 3357 / JCM 12722 / SRRC 167)</name>
    <dbReference type="NCBI Taxonomy" id="332952"/>
    <lineage>
        <taxon>Eukaryota</taxon>
        <taxon>Fungi</taxon>
        <taxon>Dikarya</taxon>
        <taxon>Ascomycota</taxon>
        <taxon>Pezizomycotina</taxon>
        <taxon>Eurotiomycetes</taxon>
        <taxon>Eurotiomycetidae</taxon>
        <taxon>Eurotiales</taxon>
        <taxon>Aspergillaceae</taxon>
        <taxon>Aspergillus</taxon>
        <taxon>Aspergillus subgen. Circumdati</taxon>
    </lineage>
</organism>
<reference evidence="3" key="1">
    <citation type="journal article" date="2021" name="G3 (Bethesda)">
        <title>Chromosome assembled and annotated genome sequence of Aspergillus flavus NRRL 3357.</title>
        <authorList>
            <person name="Skerker J.M."/>
            <person name="Pianalto K.M."/>
            <person name="Mondo S.J."/>
            <person name="Yang K."/>
            <person name="Arkin A.P."/>
            <person name="Keller N.P."/>
            <person name="Grigoriev I.V."/>
            <person name="Louise Glass N.L."/>
        </authorList>
    </citation>
    <scope>NUCLEOTIDE SEQUENCE [LARGE SCALE GENOMIC DNA]</scope>
    <source>
        <strain evidence="3">ATCC 200026 / FGSC A1120 / IAM 13836 / NRRL 3357 / JCM 12722 / SRRC 167</strain>
    </source>
</reference>
<evidence type="ECO:0000313" key="3">
    <source>
        <dbReference type="Proteomes" id="UP000596276"/>
    </source>
</evidence>
<feature type="compositionally biased region" description="Basic and acidic residues" evidence="1">
    <location>
        <begin position="399"/>
        <end position="408"/>
    </location>
</feature>
<dbReference type="AlphaFoldDB" id="A0A7U2MW98"/>
<dbReference type="EMBL" id="CP044618">
    <property type="protein sequence ID" value="QRD90990.1"/>
    <property type="molecule type" value="Genomic_DNA"/>
</dbReference>
<dbReference type="Proteomes" id="UP000596276">
    <property type="component" value="Chromosome 4"/>
</dbReference>
<dbReference type="VEuPathDB" id="FungiDB:F9C07_2284134"/>
<sequence length="644" mass="73134">MSLEKLPNEILCLLPFYIDNIETFTNAASSCRRLRDCLYTALPNTILRLAAASAPTFFSPHPHFLVAATARQVSDWALGNETRTLALREAFQGGIDSLYEFCLQHAGLTLEDIRRTHLARFSIINPLSDKIDKMAGKQWFATPNFWNGGVSEPYTIYTEADRATFQMIIYGELFGRSMDAFLQPEKNLPYFDIRTRIDYFTYCLPDWVCSSYPGFARLATGPYAPHLERPSEGDQVALHHILHCGRWRRMWAAAIRSVLGGDDAFTDEDEEDEHWRKRMLRNALQSQGLEGMQLVTLPVDKIDNEYVQKVRKMKQQIDQLIEPPRVEMLGKGALTPVSFAPDPPHDVEIPCRNMWGPWTFNPDAASDTDSEEESDPDWDQPKVIEMPSRTTSSLLESRWAPRPEETKRSSSTPRGQNHTRGPNHPPPSQELARFMKIVGRLKWKLPFLAEGYRLATLPADSGVDVAHAEIMFKIDFFEYYALLERAIVHLLGVFGVTVTGAITRSQSTPRLGRNRSIAAMHRYHANVLDTLERESCPLHSVLGTGNVREQLRKAKELRNRWKTADMSKEEAEKDSFHRPEESAMPLESYDFDHILSEIFVGLEDGLALAREQVARVENGTGNALSGDSEADWDFIVDAMDWEAV</sequence>
<evidence type="ECO:0000313" key="2">
    <source>
        <dbReference type="EMBL" id="QRD90990.1"/>
    </source>
</evidence>
<proteinExistence type="predicted"/>
<dbReference type="VEuPathDB" id="FungiDB:AFLA_011468"/>
<accession>A0A7U2MW98</accession>
<gene>
    <name evidence="2" type="ORF">F9C07_2284134</name>
</gene>
<dbReference type="VEuPathDB" id="FungiDB:AFLA_011469"/>
<keyword evidence="3" id="KW-1185">Reference proteome</keyword>